<evidence type="ECO:0000313" key="1">
    <source>
        <dbReference type="EMBL" id="BCJ85368.1"/>
    </source>
</evidence>
<evidence type="ECO:0000313" key="2">
    <source>
        <dbReference type="Proteomes" id="UP000593802"/>
    </source>
</evidence>
<gene>
    <name evidence="1" type="primary">ypzH</name>
    <name evidence="1" type="ORF">skT53_03530</name>
</gene>
<dbReference type="KEGG" id="eff:skT53_03530"/>
<sequence>MGTTIENLILAVITTSRDKVGGGSPIFYAVDEQELQSLSFTLEKILDGIAHEVNPNLFIIVRH</sequence>
<dbReference type="Pfam" id="PF21835">
    <property type="entry name" value="YIEGIA_cap"/>
    <property type="match status" value="1"/>
</dbReference>
<dbReference type="Proteomes" id="UP000593802">
    <property type="component" value="Chromosome"/>
</dbReference>
<dbReference type="RefSeq" id="WP_200759502.1">
    <property type="nucleotide sequence ID" value="NZ_AP023366.1"/>
</dbReference>
<dbReference type="AlphaFoldDB" id="A0A7I8D5G3"/>
<organism evidence="1 2">
    <name type="scientific">Effusibacillus dendaii</name>
    <dbReference type="NCBI Taxonomy" id="2743772"/>
    <lineage>
        <taxon>Bacteria</taxon>
        <taxon>Bacillati</taxon>
        <taxon>Bacillota</taxon>
        <taxon>Bacilli</taxon>
        <taxon>Bacillales</taxon>
        <taxon>Alicyclobacillaceae</taxon>
        <taxon>Effusibacillus</taxon>
    </lineage>
</organism>
<keyword evidence="2" id="KW-1185">Reference proteome</keyword>
<dbReference type="InterPro" id="IPR054055">
    <property type="entry name" value="YpzH"/>
</dbReference>
<proteinExistence type="predicted"/>
<protein>
    <submittedName>
        <fullName evidence="1">Uncharacterized protein</fullName>
    </submittedName>
</protein>
<name>A0A7I8D5G3_9BACL</name>
<accession>A0A7I8D5G3</accession>
<dbReference type="EMBL" id="AP023366">
    <property type="protein sequence ID" value="BCJ85368.1"/>
    <property type="molecule type" value="Genomic_DNA"/>
</dbReference>
<reference evidence="1 2" key="1">
    <citation type="submission" date="2020-08" db="EMBL/GenBank/DDBJ databases">
        <title>Complete Genome Sequence of Effusibacillus dendaii Strain skT53, Isolated from Farmland soil.</title>
        <authorList>
            <person name="Konishi T."/>
            <person name="Kawasaki H."/>
        </authorList>
    </citation>
    <scope>NUCLEOTIDE SEQUENCE [LARGE SCALE GENOMIC DNA]</scope>
    <source>
        <strain evidence="2">skT53</strain>
    </source>
</reference>